<dbReference type="InterPro" id="IPR015897">
    <property type="entry name" value="CHK_kinase-like"/>
</dbReference>
<dbReference type="InterPro" id="IPR004119">
    <property type="entry name" value="EcKL"/>
</dbReference>
<protein>
    <recommendedName>
        <fullName evidence="1">CHK kinase-like domain-containing protein</fullName>
    </recommendedName>
</protein>
<evidence type="ECO:0000313" key="3">
    <source>
        <dbReference type="Proteomes" id="UP000708208"/>
    </source>
</evidence>
<reference evidence="2" key="1">
    <citation type="submission" date="2021-06" db="EMBL/GenBank/DDBJ databases">
        <authorList>
            <person name="Hodson N. C."/>
            <person name="Mongue J. A."/>
            <person name="Jaron S. K."/>
        </authorList>
    </citation>
    <scope>NUCLEOTIDE SEQUENCE</scope>
</reference>
<dbReference type="Proteomes" id="UP000708208">
    <property type="component" value="Unassembled WGS sequence"/>
</dbReference>
<proteinExistence type="predicted"/>
<keyword evidence="3" id="KW-1185">Reference proteome</keyword>
<accession>A0A8J2PN73</accession>
<dbReference type="AlphaFoldDB" id="A0A8J2PN73"/>
<name>A0A8J2PN73_9HEXA</name>
<dbReference type="EMBL" id="CAJVCH010543470">
    <property type="protein sequence ID" value="CAG7827428.1"/>
    <property type="molecule type" value="Genomic_DNA"/>
</dbReference>
<dbReference type="OrthoDB" id="8250698at2759"/>
<evidence type="ECO:0000313" key="2">
    <source>
        <dbReference type="EMBL" id="CAG7827428.1"/>
    </source>
</evidence>
<dbReference type="SMART" id="SM00587">
    <property type="entry name" value="CHK"/>
    <property type="match status" value="1"/>
</dbReference>
<evidence type="ECO:0000259" key="1">
    <source>
        <dbReference type="SMART" id="SM00587"/>
    </source>
</evidence>
<feature type="non-terminal residue" evidence="2">
    <location>
        <position position="197"/>
    </location>
</feature>
<dbReference type="PANTHER" id="PTHR11012">
    <property type="entry name" value="PROTEIN KINASE-LIKE DOMAIN-CONTAINING"/>
    <property type="match status" value="1"/>
</dbReference>
<comment type="caution">
    <text evidence="2">The sequence shown here is derived from an EMBL/GenBank/DDBJ whole genome shotgun (WGS) entry which is preliminary data.</text>
</comment>
<sequence length="197" mass="22523">MGKAFMADGGGFRVENAFYSELAPQIENLIKSRSPANYKLPIPKYYAGFNNDSDDYVTLEDLRPQGFKMADKFKGLNLAETTLILEQLGRFHAFTYFLIKNEGEKIFEKYSLLKQLKFMSEEKLPEMMLMMELTTKYTEEIVTKANPEQGARLSAKLATIKPAETFSQTMLSTDTVLFPVLIHGDIWLNNALFKYDP</sequence>
<dbReference type="PANTHER" id="PTHR11012:SF57">
    <property type="entry name" value="LD10016P"/>
    <property type="match status" value="1"/>
</dbReference>
<gene>
    <name evidence="2" type="ORF">AFUS01_LOCUS37418</name>
</gene>
<feature type="domain" description="CHK kinase-like" evidence="1">
    <location>
        <begin position="57"/>
        <end position="197"/>
    </location>
</feature>
<dbReference type="Pfam" id="PF02958">
    <property type="entry name" value="EcKL"/>
    <property type="match status" value="1"/>
</dbReference>
<organism evidence="2 3">
    <name type="scientific">Allacma fusca</name>
    <dbReference type="NCBI Taxonomy" id="39272"/>
    <lineage>
        <taxon>Eukaryota</taxon>
        <taxon>Metazoa</taxon>
        <taxon>Ecdysozoa</taxon>
        <taxon>Arthropoda</taxon>
        <taxon>Hexapoda</taxon>
        <taxon>Collembola</taxon>
        <taxon>Symphypleona</taxon>
        <taxon>Sminthuridae</taxon>
        <taxon>Allacma</taxon>
    </lineage>
</organism>